<accession>A0A4Y7T8H0</accession>
<protein>
    <submittedName>
        <fullName evidence="1">Uncharacterized protein</fullName>
    </submittedName>
</protein>
<comment type="caution">
    <text evidence="1">The sequence shown here is derived from an EMBL/GenBank/DDBJ whole genome shotgun (WGS) entry which is preliminary data.</text>
</comment>
<evidence type="ECO:0000313" key="1">
    <source>
        <dbReference type="EMBL" id="TEB30291.1"/>
    </source>
</evidence>
<gene>
    <name evidence="1" type="ORF">FA13DRAFT_1733594</name>
</gene>
<name>A0A4Y7T8H0_COPMI</name>
<organism evidence="1 2">
    <name type="scientific">Coprinellus micaceus</name>
    <name type="common">Glistening ink-cap mushroom</name>
    <name type="synonym">Coprinus micaceus</name>
    <dbReference type="NCBI Taxonomy" id="71717"/>
    <lineage>
        <taxon>Eukaryota</taxon>
        <taxon>Fungi</taxon>
        <taxon>Dikarya</taxon>
        <taxon>Basidiomycota</taxon>
        <taxon>Agaricomycotina</taxon>
        <taxon>Agaricomycetes</taxon>
        <taxon>Agaricomycetidae</taxon>
        <taxon>Agaricales</taxon>
        <taxon>Agaricineae</taxon>
        <taxon>Psathyrellaceae</taxon>
        <taxon>Coprinellus</taxon>
    </lineage>
</organism>
<dbReference type="AlphaFoldDB" id="A0A4Y7T8H0"/>
<keyword evidence="2" id="KW-1185">Reference proteome</keyword>
<dbReference type="EMBL" id="QPFP01000023">
    <property type="protein sequence ID" value="TEB30291.1"/>
    <property type="molecule type" value="Genomic_DNA"/>
</dbReference>
<evidence type="ECO:0000313" key="2">
    <source>
        <dbReference type="Proteomes" id="UP000298030"/>
    </source>
</evidence>
<sequence length="70" mass="7999">MGRGENLFLVTPTHSCLGKSLQQIDGFFSKRAPVSWFTFSDRARVTSQHCDADRSCLEESYLAQRAKETW</sequence>
<reference evidence="1 2" key="1">
    <citation type="journal article" date="2019" name="Nat. Ecol. Evol.">
        <title>Megaphylogeny resolves global patterns of mushroom evolution.</title>
        <authorList>
            <person name="Varga T."/>
            <person name="Krizsan K."/>
            <person name="Foldi C."/>
            <person name="Dima B."/>
            <person name="Sanchez-Garcia M."/>
            <person name="Sanchez-Ramirez S."/>
            <person name="Szollosi G.J."/>
            <person name="Szarkandi J.G."/>
            <person name="Papp V."/>
            <person name="Albert L."/>
            <person name="Andreopoulos W."/>
            <person name="Angelini C."/>
            <person name="Antonin V."/>
            <person name="Barry K.W."/>
            <person name="Bougher N.L."/>
            <person name="Buchanan P."/>
            <person name="Buyck B."/>
            <person name="Bense V."/>
            <person name="Catcheside P."/>
            <person name="Chovatia M."/>
            <person name="Cooper J."/>
            <person name="Damon W."/>
            <person name="Desjardin D."/>
            <person name="Finy P."/>
            <person name="Geml J."/>
            <person name="Haridas S."/>
            <person name="Hughes K."/>
            <person name="Justo A."/>
            <person name="Karasinski D."/>
            <person name="Kautmanova I."/>
            <person name="Kiss B."/>
            <person name="Kocsube S."/>
            <person name="Kotiranta H."/>
            <person name="LaButti K.M."/>
            <person name="Lechner B.E."/>
            <person name="Liimatainen K."/>
            <person name="Lipzen A."/>
            <person name="Lukacs Z."/>
            <person name="Mihaltcheva S."/>
            <person name="Morgado L.N."/>
            <person name="Niskanen T."/>
            <person name="Noordeloos M.E."/>
            <person name="Ohm R.A."/>
            <person name="Ortiz-Santana B."/>
            <person name="Ovrebo C."/>
            <person name="Racz N."/>
            <person name="Riley R."/>
            <person name="Savchenko A."/>
            <person name="Shiryaev A."/>
            <person name="Soop K."/>
            <person name="Spirin V."/>
            <person name="Szebenyi C."/>
            <person name="Tomsovsky M."/>
            <person name="Tulloss R.E."/>
            <person name="Uehling J."/>
            <person name="Grigoriev I.V."/>
            <person name="Vagvolgyi C."/>
            <person name="Papp T."/>
            <person name="Martin F.M."/>
            <person name="Miettinen O."/>
            <person name="Hibbett D.S."/>
            <person name="Nagy L.G."/>
        </authorList>
    </citation>
    <scope>NUCLEOTIDE SEQUENCE [LARGE SCALE GENOMIC DNA]</scope>
    <source>
        <strain evidence="1 2">FP101781</strain>
    </source>
</reference>
<proteinExistence type="predicted"/>
<dbReference type="Proteomes" id="UP000298030">
    <property type="component" value="Unassembled WGS sequence"/>
</dbReference>